<dbReference type="EMBL" id="MFVE01000005">
    <property type="protein sequence ID" value="OGI95509.1"/>
    <property type="molecule type" value="Genomic_DNA"/>
</dbReference>
<gene>
    <name evidence="1" type="ORF">A2917_03060</name>
</gene>
<reference evidence="1 2" key="1">
    <citation type="journal article" date="2016" name="Nat. Commun.">
        <title>Thousands of microbial genomes shed light on interconnected biogeochemical processes in an aquifer system.</title>
        <authorList>
            <person name="Anantharaman K."/>
            <person name="Brown C.T."/>
            <person name="Hug L.A."/>
            <person name="Sharon I."/>
            <person name="Castelle C.J."/>
            <person name="Probst A.J."/>
            <person name="Thomas B.C."/>
            <person name="Singh A."/>
            <person name="Wilkins M.J."/>
            <person name="Karaoz U."/>
            <person name="Brodie E.L."/>
            <person name="Williams K.H."/>
            <person name="Hubbard S.S."/>
            <person name="Banfield J.F."/>
        </authorList>
    </citation>
    <scope>NUCLEOTIDE SEQUENCE [LARGE SCALE GENOMIC DNA]</scope>
</reference>
<dbReference type="STRING" id="1801780.A2917_03060"/>
<sequence>MACIKGHSKYRESFFHSTRKNLKIKGVGRYDSFATGGSAGFSKIQNKNLLARHIWRWLVWCILNKRDKKRNAVLKAATDTSGIN</sequence>
<name>A0A1F6XMZ4_9BACT</name>
<proteinExistence type="predicted"/>
<dbReference type="Proteomes" id="UP000178104">
    <property type="component" value="Unassembled WGS sequence"/>
</dbReference>
<accession>A0A1F6XMZ4</accession>
<comment type="caution">
    <text evidence="1">The sequence shown here is derived from an EMBL/GenBank/DDBJ whole genome shotgun (WGS) entry which is preliminary data.</text>
</comment>
<organism evidence="1 2">
    <name type="scientific">Candidatus Nomurabacteria bacterium RIFCSPLOWO2_01_FULL_42_17</name>
    <dbReference type="NCBI Taxonomy" id="1801780"/>
    <lineage>
        <taxon>Bacteria</taxon>
        <taxon>Candidatus Nomuraibacteriota</taxon>
    </lineage>
</organism>
<dbReference type="AlphaFoldDB" id="A0A1F6XMZ4"/>
<evidence type="ECO:0000313" key="2">
    <source>
        <dbReference type="Proteomes" id="UP000178104"/>
    </source>
</evidence>
<evidence type="ECO:0000313" key="1">
    <source>
        <dbReference type="EMBL" id="OGI95509.1"/>
    </source>
</evidence>
<protein>
    <submittedName>
        <fullName evidence="1">Uncharacterized protein</fullName>
    </submittedName>
</protein>